<accession>A0A8J4TM84</accession>
<organism evidence="2 3">
    <name type="scientific">Paragonimus heterotremus</name>
    <dbReference type="NCBI Taxonomy" id="100268"/>
    <lineage>
        <taxon>Eukaryota</taxon>
        <taxon>Metazoa</taxon>
        <taxon>Spiralia</taxon>
        <taxon>Lophotrochozoa</taxon>
        <taxon>Platyhelminthes</taxon>
        <taxon>Trematoda</taxon>
        <taxon>Digenea</taxon>
        <taxon>Plagiorchiida</taxon>
        <taxon>Troglotremata</taxon>
        <taxon>Troglotrematidae</taxon>
        <taxon>Paragonimus</taxon>
    </lineage>
</organism>
<dbReference type="Proteomes" id="UP000748531">
    <property type="component" value="Unassembled WGS sequence"/>
</dbReference>
<keyword evidence="1" id="KW-0732">Signal</keyword>
<dbReference type="EMBL" id="LUCH01001986">
    <property type="protein sequence ID" value="KAF5402164.1"/>
    <property type="molecule type" value="Genomic_DNA"/>
</dbReference>
<keyword evidence="3" id="KW-1185">Reference proteome</keyword>
<feature type="signal peptide" evidence="1">
    <location>
        <begin position="1"/>
        <end position="21"/>
    </location>
</feature>
<protein>
    <recommendedName>
        <fullName evidence="4">Selenoprotein F/M domain-containing protein</fullName>
    </recommendedName>
</protein>
<comment type="caution">
    <text evidence="2">The sequence shown here is derived from an EMBL/GenBank/DDBJ whole genome shotgun (WGS) entry which is preliminary data.</text>
</comment>
<evidence type="ECO:0000256" key="1">
    <source>
        <dbReference type="SAM" id="SignalP"/>
    </source>
</evidence>
<evidence type="ECO:0000313" key="2">
    <source>
        <dbReference type="EMBL" id="KAF5402164.1"/>
    </source>
</evidence>
<evidence type="ECO:0000313" key="3">
    <source>
        <dbReference type="Proteomes" id="UP000748531"/>
    </source>
</evidence>
<gene>
    <name evidence="2" type="ORF">PHET_04103</name>
</gene>
<dbReference type="AlphaFoldDB" id="A0A8J4TM84"/>
<proteinExistence type="predicted"/>
<evidence type="ECO:0008006" key="4">
    <source>
        <dbReference type="Google" id="ProtNLM"/>
    </source>
</evidence>
<name>A0A8J4TM84_9TREM</name>
<dbReference type="OrthoDB" id="6262918at2759"/>
<feature type="chain" id="PRO_5035317811" description="Selenoprotein F/M domain-containing protein" evidence="1">
    <location>
        <begin position="22"/>
        <end position="113"/>
    </location>
</feature>
<sequence>MLGLVRFFVCYYLTCLLNVYGADKSSCHLVGFTSQLKCGSCNELKRFKLDKIEKDCFECCETEDAHRVIKVSASFHFSRFFRNIQRPTWLYVPDLWTDIPRFLHLSVRKSAKN</sequence>
<reference evidence="2" key="1">
    <citation type="submission" date="2019-05" db="EMBL/GenBank/DDBJ databases">
        <title>Annotation for the trematode Paragonimus heterotremus.</title>
        <authorList>
            <person name="Choi Y.-J."/>
        </authorList>
    </citation>
    <scope>NUCLEOTIDE SEQUENCE</scope>
    <source>
        <strain evidence="2">LC</strain>
    </source>
</reference>